<evidence type="ECO:0000256" key="2">
    <source>
        <dbReference type="SAM" id="SignalP"/>
    </source>
</evidence>
<gene>
    <name evidence="3" type="ordered locus">VIT_03s0063g00760</name>
</gene>
<evidence type="ECO:0000256" key="1">
    <source>
        <dbReference type="SAM" id="MobiDB-lite"/>
    </source>
</evidence>
<proteinExistence type="predicted"/>
<feature type="compositionally biased region" description="Basic residues" evidence="1">
    <location>
        <begin position="101"/>
        <end position="110"/>
    </location>
</feature>
<protein>
    <recommendedName>
        <fullName evidence="5">Secreted protein</fullName>
    </recommendedName>
</protein>
<evidence type="ECO:0000313" key="3">
    <source>
        <dbReference type="EMBL" id="CBI32439.3"/>
    </source>
</evidence>
<evidence type="ECO:0000313" key="4">
    <source>
        <dbReference type="Proteomes" id="UP000009183"/>
    </source>
</evidence>
<dbReference type="AlphaFoldDB" id="D7TPL6"/>
<organism evidence="3 4">
    <name type="scientific">Vitis vinifera</name>
    <name type="common">Grape</name>
    <dbReference type="NCBI Taxonomy" id="29760"/>
    <lineage>
        <taxon>Eukaryota</taxon>
        <taxon>Viridiplantae</taxon>
        <taxon>Streptophyta</taxon>
        <taxon>Embryophyta</taxon>
        <taxon>Tracheophyta</taxon>
        <taxon>Spermatophyta</taxon>
        <taxon>Magnoliopsida</taxon>
        <taxon>eudicotyledons</taxon>
        <taxon>Gunneridae</taxon>
        <taxon>Pentapetalae</taxon>
        <taxon>rosids</taxon>
        <taxon>Vitales</taxon>
        <taxon>Vitaceae</taxon>
        <taxon>Viteae</taxon>
        <taxon>Vitis</taxon>
    </lineage>
</organism>
<feature type="chain" id="PRO_5003106576" description="Secreted protein" evidence="2">
    <location>
        <begin position="24"/>
        <end position="130"/>
    </location>
</feature>
<dbReference type="HOGENOM" id="CLU_1941923_0_0_1"/>
<keyword evidence="2" id="KW-0732">Signal</keyword>
<dbReference type="Proteomes" id="UP000009183">
    <property type="component" value="Chromosome 3"/>
</dbReference>
<dbReference type="PaxDb" id="29760-VIT_03s0063g00760.t01"/>
<evidence type="ECO:0008006" key="5">
    <source>
        <dbReference type="Google" id="ProtNLM"/>
    </source>
</evidence>
<feature type="region of interest" description="Disordered" evidence="1">
    <location>
        <begin position="56"/>
        <end position="130"/>
    </location>
</feature>
<feature type="compositionally biased region" description="Basic residues" evidence="1">
    <location>
        <begin position="119"/>
        <end position="130"/>
    </location>
</feature>
<feature type="signal peptide" evidence="2">
    <location>
        <begin position="1"/>
        <end position="23"/>
    </location>
</feature>
<reference evidence="4" key="1">
    <citation type="journal article" date="2007" name="Nature">
        <title>The grapevine genome sequence suggests ancestral hexaploidization in major angiosperm phyla.</title>
        <authorList>
            <consortium name="The French-Italian Public Consortium for Grapevine Genome Characterization."/>
            <person name="Jaillon O."/>
            <person name="Aury J.-M."/>
            <person name="Noel B."/>
            <person name="Policriti A."/>
            <person name="Clepet C."/>
            <person name="Casagrande A."/>
            <person name="Choisne N."/>
            <person name="Aubourg S."/>
            <person name="Vitulo N."/>
            <person name="Jubin C."/>
            <person name="Vezzi A."/>
            <person name="Legeai F."/>
            <person name="Hugueney P."/>
            <person name="Dasilva C."/>
            <person name="Horner D."/>
            <person name="Mica E."/>
            <person name="Jublot D."/>
            <person name="Poulain J."/>
            <person name="Bruyere C."/>
            <person name="Billault A."/>
            <person name="Segurens B."/>
            <person name="Gouyvenoux M."/>
            <person name="Ugarte E."/>
            <person name="Cattonaro F."/>
            <person name="Anthouard V."/>
            <person name="Vico V."/>
            <person name="Del Fabbro C."/>
            <person name="Alaux M."/>
            <person name="Di Gaspero G."/>
            <person name="Dumas V."/>
            <person name="Felice N."/>
            <person name="Paillard S."/>
            <person name="Juman I."/>
            <person name="Moroldo M."/>
            <person name="Scalabrin S."/>
            <person name="Canaguier A."/>
            <person name="Le Clainche I."/>
            <person name="Malacrida G."/>
            <person name="Durand E."/>
            <person name="Pesole G."/>
            <person name="Laucou V."/>
            <person name="Chatelet P."/>
            <person name="Merdinoglu D."/>
            <person name="Delledonne M."/>
            <person name="Pezzotti M."/>
            <person name="Lecharny A."/>
            <person name="Scarpelli C."/>
            <person name="Artiguenave F."/>
            <person name="Pe M.E."/>
            <person name="Valle G."/>
            <person name="Morgante M."/>
            <person name="Caboche M."/>
            <person name="Adam-Blondon A.-F."/>
            <person name="Weissenbach J."/>
            <person name="Quetier F."/>
            <person name="Wincker P."/>
        </authorList>
    </citation>
    <scope>NUCLEOTIDE SEQUENCE [LARGE SCALE GENOMIC DNA]</scope>
    <source>
        <strain evidence="4">cv. Pinot noir / PN40024</strain>
    </source>
</reference>
<dbReference type="InParanoid" id="D7TPL6"/>
<sequence length="130" mass="15481">MKKRKRLFFIFLLAWEFPHNPNLLKPPHHQQNQIKLPSLQASHIFFPQCVSFPHFPTSEVSQENPARKTPKTARTCSYKVHRSRSTHPKPTLEEKRENTHQQKRTNKQKITKTPQHYPRTAHKTIGKRPY</sequence>
<feature type="compositionally biased region" description="Basic and acidic residues" evidence="1">
    <location>
        <begin position="90"/>
        <end position="100"/>
    </location>
</feature>
<name>D7TPL6_VITVI</name>
<dbReference type="EMBL" id="FN596006">
    <property type="protein sequence ID" value="CBI32439.3"/>
    <property type="molecule type" value="Genomic_DNA"/>
</dbReference>
<accession>D7TPL6</accession>
<keyword evidence="4" id="KW-1185">Reference proteome</keyword>